<dbReference type="EMBL" id="JBJDQH010000003">
    <property type="protein sequence ID" value="MFK4265420.1"/>
    <property type="molecule type" value="Genomic_DNA"/>
</dbReference>
<dbReference type="Proteomes" id="UP001620295">
    <property type="component" value="Unassembled WGS sequence"/>
</dbReference>
<name>A0ABW8LL42_9ACTN</name>
<dbReference type="InterPro" id="IPR025110">
    <property type="entry name" value="AMP-bd_C"/>
</dbReference>
<dbReference type="InterPro" id="IPR045851">
    <property type="entry name" value="AMP-bd_C_sf"/>
</dbReference>
<dbReference type="Gene3D" id="3.30.300.30">
    <property type="match status" value="1"/>
</dbReference>
<dbReference type="Pfam" id="PF00501">
    <property type="entry name" value="AMP-binding"/>
    <property type="match status" value="1"/>
</dbReference>
<dbReference type="InterPro" id="IPR000873">
    <property type="entry name" value="AMP-dep_synth/lig_dom"/>
</dbReference>
<reference evidence="3 4" key="1">
    <citation type="submission" date="2024-11" db="EMBL/GenBank/DDBJ databases">
        <title>The Natural Products Discovery Center: Release of the First 8490 Sequenced Strains for Exploring Actinobacteria Biosynthetic Diversity.</title>
        <authorList>
            <person name="Kalkreuter E."/>
            <person name="Kautsar S.A."/>
            <person name="Yang D."/>
            <person name="Bader C.D."/>
            <person name="Teijaro C.N."/>
            <person name="Fluegel L."/>
            <person name="Davis C.M."/>
            <person name="Simpson J.R."/>
            <person name="Lauterbach L."/>
            <person name="Steele A.D."/>
            <person name="Gui C."/>
            <person name="Meng S."/>
            <person name="Li G."/>
            <person name="Viehrig K."/>
            <person name="Ye F."/>
            <person name="Su P."/>
            <person name="Kiefer A.F."/>
            <person name="Nichols A."/>
            <person name="Cepeda A.J."/>
            <person name="Yan W."/>
            <person name="Fan B."/>
            <person name="Jiang Y."/>
            <person name="Adhikari A."/>
            <person name="Zheng C.-J."/>
            <person name="Schuster L."/>
            <person name="Cowan T.M."/>
            <person name="Smanski M.J."/>
            <person name="Chevrette M.G."/>
            <person name="De Carvalho L.P.S."/>
            <person name="Shen B."/>
        </authorList>
    </citation>
    <scope>NUCLEOTIDE SEQUENCE [LARGE SCALE GENOMIC DNA]</scope>
    <source>
        <strain evidence="3 4">NPDC020863</strain>
    </source>
</reference>
<organism evidence="3 4">
    <name type="scientific">Streptomyces milbemycinicus</name>
    <dbReference type="NCBI Taxonomy" id="476552"/>
    <lineage>
        <taxon>Bacteria</taxon>
        <taxon>Bacillati</taxon>
        <taxon>Actinomycetota</taxon>
        <taxon>Actinomycetes</taxon>
        <taxon>Kitasatosporales</taxon>
        <taxon>Streptomycetaceae</taxon>
        <taxon>Streptomyces</taxon>
    </lineage>
</organism>
<gene>
    <name evidence="3" type="ORF">ACI2L5_10790</name>
</gene>
<dbReference type="InterPro" id="IPR020845">
    <property type="entry name" value="AMP-binding_CS"/>
</dbReference>
<protein>
    <submittedName>
        <fullName evidence="3">Class I adenylate-forming enzyme family protein</fullName>
    </submittedName>
</protein>
<feature type="domain" description="AMP-dependent synthetase/ligase" evidence="1">
    <location>
        <begin position="28"/>
        <end position="385"/>
    </location>
</feature>
<sequence length="522" mass="55659">MSLPEPTEGTTAAAGVGRRAHTTVVDSFRNAVETAPDRIALRQGEGQLTYQEYGRCVAGLAACLDRAGVAGRPVALVLPNSIEMAVSIFAILTARAQVALLNPAYTASELRLLLADAAPAAIVASPGADNVATALESSEPPALFTVGSADLSLDCWRSDPSLDIDNRLRPHANELATLMYTGGTTGIPKGVIHNHASLMATVHAMEACWPTRLDTEVWATVAPMTHIWGLLMGVLNPVYGRASVVSFPRFQPSAVIDAMATYGISVFSGGPAAIYSGLLTAPNLASADLRQLRVCPGGGSPFPASVLRQWEDATGVEIREAYGMTEVAPITSQAPGEKSRAGSAGRPAPQVEVCIASDEGQGPQPIGVVGEILVRCPQRMFRGYHRRPEDTATALTDGWLRTGDIGRLDAEGYLYVVDRAKDMILVGGFNVFPREIDEVIASHPHVAHSVTIGVPDPRRGEQPITFIVPVAGKSPDLENINGHCAERLVKYKRPTRIIVLDKIPYTPARKVDRMALRSLFTQ</sequence>
<evidence type="ECO:0000259" key="2">
    <source>
        <dbReference type="Pfam" id="PF13193"/>
    </source>
</evidence>
<dbReference type="PANTHER" id="PTHR43767:SF10">
    <property type="entry name" value="SURFACTIN SYNTHASE SUBUNIT 1"/>
    <property type="match status" value="1"/>
</dbReference>
<evidence type="ECO:0000313" key="4">
    <source>
        <dbReference type="Proteomes" id="UP001620295"/>
    </source>
</evidence>
<dbReference type="Gene3D" id="3.40.50.12780">
    <property type="entry name" value="N-terminal domain of ligase-like"/>
    <property type="match status" value="1"/>
</dbReference>
<dbReference type="PROSITE" id="PS00455">
    <property type="entry name" value="AMP_BINDING"/>
    <property type="match status" value="1"/>
</dbReference>
<accession>A0ABW8LL42</accession>
<dbReference type="Pfam" id="PF13193">
    <property type="entry name" value="AMP-binding_C"/>
    <property type="match status" value="1"/>
</dbReference>
<proteinExistence type="predicted"/>
<evidence type="ECO:0000259" key="1">
    <source>
        <dbReference type="Pfam" id="PF00501"/>
    </source>
</evidence>
<feature type="domain" description="AMP-binding enzyme C-terminal" evidence="2">
    <location>
        <begin position="435"/>
        <end position="510"/>
    </location>
</feature>
<dbReference type="RefSeq" id="WP_404746086.1">
    <property type="nucleotide sequence ID" value="NZ_JBJDQH010000003.1"/>
</dbReference>
<dbReference type="InterPro" id="IPR050237">
    <property type="entry name" value="ATP-dep_AMP-bd_enzyme"/>
</dbReference>
<dbReference type="InterPro" id="IPR042099">
    <property type="entry name" value="ANL_N_sf"/>
</dbReference>
<dbReference type="SUPFAM" id="SSF56801">
    <property type="entry name" value="Acetyl-CoA synthetase-like"/>
    <property type="match status" value="1"/>
</dbReference>
<keyword evidence="4" id="KW-1185">Reference proteome</keyword>
<dbReference type="PANTHER" id="PTHR43767">
    <property type="entry name" value="LONG-CHAIN-FATTY-ACID--COA LIGASE"/>
    <property type="match status" value="1"/>
</dbReference>
<comment type="caution">
    <text evidence="3">The sequence shown here is derived from an EMBL/GenBank/DDBJ whole genome shotgun (WGS) entry which is preliminary data.</text>
</comment>
<evidence type="ECO:0000313" key="3">
    <source>
        <dbReference type="EMBL" id="MFK4265420.1"/>
    </source>
</evidence>